<dbReference type="STRING" id="426128.SAMN05660297_01140"/>
<sequence>MLILSLFTSIFVTLLLVNRKVNIGFSLIAGSFLLVLLNGRGLSTFLQIFIQTLFESTTISLASVIALICVLAHLMEKYLILDRMIIALERMLRSAKATILVAPALMGTLLVSGGALMSCPIVGSLGDRLHISDNRKVAINLVFRHALLFVFPLAPTLLLAAEIGDFKVIDFIKLQFPIALALYIFGYMFYLRNYKESKAEKINIQQYIKAVREFLLYSSPILVSLLGVALLKLSFQASLLVGIVISIVINQYDKKRDGKYNINQHPLITMYKGIKLPMLIAIIGIMLYKNAVNEIDEIIIFLNSLLEKGMPIELLIILSSAVICFPLASTNPGIAILFPLLLPLAPNYETKLLYAMFIYTSSFMFYYISPLHLCQVLTLEYFQVKLKDLYKNYLYLLPLTYIVMLSIYVVGFVFS</sequence>
<dbReference type="RefSeq" id="WP_090440603.1">
    <property type="nucleotide sequence ID" value="NZ_FOHU01000003.1"/>
</dbReference>
<evidence type="ECO:0000256" key="1">
    <source>
        <dbReference type="SAM" id="Phobius"/>
    </source>
</evidence>
<keyword evidence="3" id="KW-1185">Reference proteome</keyword>
<feature type="transmembrane region" description="Helical" evidence="1">
    <location>
        <begin position="100"/>
        <end position="125"/>
    </location>
</feature>
<reference evidence="2 3" key="1">
    <citation type="submission" date="2016-10" db="EMBL/GenBank/DDBJ databases">
        <authorList>
            <person name="de Groot N.N."/>
        </authorList>
    </citation>
    <scope>NUCLEOTIDE SEQUENCE [LARGE SCALE GENOMIC DNA]</scope>
    <source>
        <strain evidence="2 3">DSM 18979</strain>
    </source>
</reference>
<dbReference type="InterPro" id="IPR007294">
    <property type="entry name" value="DUF401"/>
</dbReference>
<dbReference type="PANTHER" id="PTHR39556">
    <property type="entry name" value="PROTEIN, PUTATIVE-RELATED"/>
    <property type="match status" value="1"/>
</dbReference>
<evidence type="ECO:0000313" key="2">
    <source>
        <dbReference type="EMBL" id="SES99694.1"/>
    </source>
</evidence>
<feature type="transmembrane region" description="Helical" evidence="1">
    <location>
        <begin position="174"/>
        <end position="193"/>
    </location>
</feature>
<accession>A0A1I0AZ06</accession>
<gene>
    <name evidence="2" type="ORF">SAMN05660297_01140</name>
</gene>
<feature type="transmembrane region" description="Helical" evidence="1">
    <location>
        <begin position="214"/>
        <end position="231"/>
    </location>
</feature>
<dbReference type="OrthoDB" id="367235at2"/>
<feature type="transmembrane region" description="Helical" evidence="1">
    <location>
        <begin position="312"/>
        <end position="340"/>
    </location>
</feature>
<organism evidence="2 3">
    <name type="scientific">Natronincola peptidivorans</name>
    <dbReference type="NCBI Taxonomy" id="426128"/>
    <lineage>
        <taxon>Bacteria</taxon>
        <taxon>Bacillati</taxon>
        <taxon>Bacillota</taxon>
        <taxon>Clostridia</taxon>
        <taxon>Peptostreptococcales</taxon>
        <taxon>Natronincolaceae</taxon>
        <taxon>Natronincola</taxon>
    </lineage>
</organism>
<dbReference type="PANTHER" id="PTHR39556:SF1">
    <property type="entry name" value="PROTEIN, PUTATIVE-RELATED"/>
    <property type="match status" value="1"/>
</dbReference>
<evidence type="ECO:0000313" key="3">
    <source>
        <dbReference type="Proteomes" id="UP000199568"/>
    </source>
</evidence>
<feature type="transmembrane region" description="Helical" evidence="1">
    <location>
        <begin position="237"/>
        <end position="253"/>
    </location>
</feature>
<protein>
    <submittedName>
        <fullName evidence="2">Integral membrane protein, TIGR00529 family</fullName>
    </submittedName>
</protein>
<feature type="transmembrane region" description="Helical" evidence="1">
    <location>
        <begin position="352"/>
        <end position="373"/>
    </location>
</feature>
<feature type="transmembrane region" description="Helical" evidence="1">
    <location>
        <begin position="61"/>
        <end position="80"/>
    </location>
</feature>
<keyword evidence="1" id="KW-0472">Membrane</keyword>
<dbReference type="Pfam" id="PF04165">
    <property type="entry name" value="DUF401"/>
    <property type="match status" value="1"/>
</dbReference>
<keyword evidence="1" id="KW-0812">Transmembrane</keyword>
<feature type="transmembrane region" description="Helical" evidence="1">
    <location>
        <begin position="137"/>
        <end position="154"/>
    </location>
</feature>
<keyword evidence="1" id="KW-1133">Transmembrane helix</keyword>
<name>A0A1I0AZ06_9FIRM</name>
<dbReference type="Proteomes" id="UP000199568">
    <property type="component" value="Unassembled WGS sequence"/>
</dbReference>
<dbReference type="EMBL" id="FOHU01000003">
    <property type="protein sequence ID" value="SES99694.1"/>
    <property type="molecule type" value="Genomic_DNA"/>
</dbReference>
<feature type="transmembrane region" description="Helical" evidence="1">
    <location>
        <begin position="393"/>
        <end position="414"/>
    </location>
</feature>
<proteinExistence type="predicted"/>
<dbReference type="AlphaFoldDB" id="A0A1I0AZ06"/>